<feature type="region of interest" description="Disordered" evidence="1">
    <location>
        <begin position="103"/>
        <end position="147"/>
    </location>
</feature>
<feature type="compositionally biased region" description="Polar residues" evidence="1">
    <location>
        <begin position="703"/>
        <end position="715"/>
    </location>
</feature>
<comment type="caution">
    <text evidence="3">The sequence shown here is derived from an EMBL/GenBank/DDBJ whole genome shotgun (WGS) entry which is preliminary data.</text>
</comment>
<accession>A0A9P8A9A5</accession>
<dbReference type="AlphaFoldDB" id="A0A9P8A9A5"/>
<gene>
    <name evidence="3" type="ORF">KVV02_006169</name>
</gene>
<feature type="domain" description="Homologous recombination OB-fold protein OB-fold" evidence="2">
    <location>
        <begin position="440"/>
        <end position="522"/>
    </location>
</feature>
<dbReference type="Proteomes" id="UP000717515">
    <property type="component" value="Unassembled WGS sequence"/>
</dbReference>
<feature type="compositionally biased region" description="Polar residues" evidence="1">
    <location>
        <begin position="36"/>
        <end position="45"/>
    </location>
</feature>
<reference evidence="3" key="1">
    <citation type="submission" date="2021-07" db="EMBL/GenBank/DDBJ databases">
        <title>Draft genome of Mortierella alpina, strain LL118, isolated from an aspen leaf litter sample.</title>
        <authorList>
            <person name="Yang S."/>
            <person name="Vinatzer B.A."/>
        </authorList>
    </citation>
    <scope>NUCLEOTIDE SEQUENCE</scope>
    <source>
        <strain evidence="3">LL118</strain>
    </source>
</reference>
<feature type="compositionally biased region" description="Polar residues" evidence="1">
    <location>
        <begin position="231"/>
        <end position="262"/>
    </location>
</feature>
<feature type="compositionally biased region" description="Polar residues" evidence="1">
    <location>
        <begin position="832"/>
        <end position="851"/>
    </location>
</feature>
<feature type="compositionally biased region" description="Polar residues" evidence="1">
    <location>
        <begin position="642"/>
        <end position="656"/>
    </location>
</feature>
<feature type="compositionally biased region" description="Polar residues" evidence="1">
    <location>
        <begin position="1"/>
        <end position="10"/>
    </location>
</feature>
<evidence type="ECO:0000259" key="2">
    <source>
        <dbReference type="Pfam" id="PF15072"/>
    </source>
</evidence>
<feature type="region of interest" description="Disordered" evidence="1">
    <location>
        <begin position="176"/>
        <end position="206"/>
    </location>
</feature>
<evidence type="ECO:0000313" key="3">
    <source>
        <dbReference type="EMBL" id="KAG9326658.1"/>
    </source>
</evidence>
<sequence>MFKTLTSKLNGGNPPKENATTSLAVSNSNSSNSSSKPGQSKTDAQAGSIAPRPAGHGKHLSAISGPGGQVASRPTNPFAKGVSGLHNEHNSYRHLSVNQQTWTKPTNTSASTGASHQHTSSGNRKVQQTSPTRVKTPVTAASTESADGDLSFGADDFLIGSDGLALADLMDDLDGDKDNDKDKDNEESLSLSWTPTPPKCSEAKQQGATNNIFKLDPRSAMAHGWPKVNSAPPSQASTVAPQQTTRTFVRSTPSKPNTIASESSDRGITMVPNSQEDSSTRPNERDTIDHRSAQQAHDMKEQDRKGLLRTQSSPSTGFASKTSPIRNRRRLPGPAGNLPRLSAEEKEELFRSRGVPFGKDTRIPGTNSTSPNSSIKKKMKAVAHGPVDSMFANGAWEEMRKAYGLPDYKPSTISRCKGTSPMIEFCLSDVENRQDLHRGKIPGLVVMIKEVSLSEIDAAVTLLDPSGEMRGTVHRTVLEQYKNNEIRVGTVLALKNVSVFSPTPSSHYLIITLRNIIGIFLPHPPTIILSQGSSQDRNSQKKRKQATPDTDSLGGGSSGGNPFAVALDSSTVESSAGPSGTRVASREQVSSSSSQTSDELAVHTAVGKRRREFSPQKNEASALKEAAVFSQHDSIGKKQSHGRSSYNTPSQQQQSQDELREIQFQSLRQTLGASSTTSMSNRQSGAFNDFSSTPMISLGGATPNINASTPSKPSNSKQLLSSFAASASLRKRSSPTRLTSQNSSAADPGTRPNCGASSVSSSHAFRHSSALPEIEAARSSSSATSPTLPERPMDALSTYDWPDDFAEVDFEVSLEEGHPSLPGRGQNDAPGSANTNPSTVQASALRQQQNHMMVGDDDEDLENLLDGLDENELFDLDS</sequence>
<dbReference type="GO" id="GO:0000725">
    <property type="term" value="P:recombinational repair"/>
    <property type="evidence" value="ECO:0007669"/>
    <property type="project" value="InterPro"/>
</dbReference>
<evidence type="ECO:0000256" key="1">
    <source>
        <dbReference type="SAM" id="MobiDB-lite"/>
    </source>
</evidence>
<name>A0A9P8A9A5_MORAP</name>
<feature type="compositionally biased region" description="Polar residues" evidence="1">
    <location>
        <begin position="568"/>
        <end position="578"/>
    </location>
</feature>
<dbReference type="PANTHER" id="PTHR14523:SF1">
    <property type="entry name" value="HOMOLOGOUS RECOMBINATION OB-FOLD PROTEIN"/>
    <property type="match status" value="1"/>
</dbReference>
<evidence type="ECO:0000313" key="4">
    <source>
        <dbReference type="Proteomes" id="UP000717515"/>
    </source>
</evidence>
<dbReference type="InterPro" id="IPR058570">
    <property type="entry name" value="HROB_OB"/>
</dbReference>
<feature type="compositionally biased region" description="Low complexity" evidence="1">
    <location>
        <begin position="716"/>
        <end position="728"/>
    </location>
</feature>
<protein>
    <recommendedName>
        <fullName evidence="2">Homologous recombination OB-fold protein OB-fold domain-containing protein</fullName>
    </recommendedName>
</protein>
<dbReference type="PANTHER" id="PTHR14523">
    <property type="entry name" value="UNCHARACTERIZED PROTEIN C17ORF53 HOMOLOG"/>
    <property type="match status" value="1"/>
</dbReference>
<feature type="compositionally biased region" description="Polar residues" evidence="1">
    <location>
        <begin position="663"/>
        <end position="695"/>
    </location>
</feature>
<organism evidence="3 4">
    <name type="scientific">Mortierella alpina</name>
    <name type="common">Oleaginous fungus</name>
    <name type="synonym">Mortierella renispora</name>
    <dbReference type="NCBI Taxonomy" id="64518"/>
    <lineage>
        <taxon>Eukaryota</taxon>
        <taxon>Fungi</taxon>
        <taxon>Fungi incertae sedis</taxon>
        <taxon>Mucoromycota</taxon>
        <taxon>Mortierellomycotina</taxon>
        <taxon>Mortierellomycetes</taxon>
        <taxon>Mortierellales</taxon>
        <taxon>Mortierellaceae</taxon>
        <taxon>Mortierella</taxon>
    </lineage>
</organism>
<feature type="region of interest" description="Disordered" evidence="1">
    <location>
        <begin position="223"/>
        <end position="343"/>
    </location>
</feature>
<feature type="region of interest" description="Disordered" evidence="1">
    <location>
        <begin position="1"/>
        <end position="90"/>
    </location>
</feature>
<feature type="compositionally biased region" description="Polar residues" evidence="1">
    <location>
        <begin position="309"/>
        <end position="325"/>
    </location>
</feature>
<feature type="region of interest" description="Disordered" evidence="1">
    <location>
        <begin position="530"/>
        <end position="857"/>
    </location>
</feature>
<feature type="compositionally biased region" description="Low complexity" evidence="1">
    <location>
        <begin position="756"/>
        <end position="770"/>
    </location>
</feature>
<feature type="compositionally biased region" description="Polar residues" evidence="1">
    <location>
        <begin position="735"/>
        <end position="745"/>
    </location>
</feature>
<feature type="compositionally biased region" description="Low complexity" evidence="1">
    <location>
        <begin position="26"/>
        <end position="35"/>
    </location>
</feature>
<dbReference type="Pfam" id="PF15072">
    <property type="entry name" value="HROB"/>
    <property type="match status" value="1"/>
</dbReference>
<feature type="compositionally biased region" description="Polar residues" evidence="1">
    <location>
        <begin position="364"/>
        <end position="374"/>
    </location>
</feature>
<feature type="compositionally biased region" description="Basic and acidic residues" evidence="1">
    <location>
        <begin position="278"/>
        <end position="306"/>
    </location>
</feature>
<feature type="region of interest" description="Disordered" evidence="1">
    <location>
        <begin position="355"/>
        <end position="376"/>
    </location>
</feature>
<dbReference type="EMBL" id="JAIFTL010000016">
    <property type="protein sequence ID" value="KAG9326658.1"/>
    <property type="molecule type" value="Genomic_DNA"/>
</dbReference>
<feature type="compositionally biased region" description="Acidic residues" evidence="1">
    <location>
        <begin position="801"/>
        <end position="814"/>
    </location>
</feature>
<dbReference type="InterPro" id="IPR028045">
    <property type="entry name" value="HROB"/>
</dbReference>
<feature type="compositionally biased region" description="Basic and acidic residues" evidence="1">
    <location>
        <begin position="176"/>
        <end position="186"/>
    </location>
</feature>
<proteinExistence type="predicted"/>
<feature type="compositionally biased region" description="Polar residues" evidence="1">
    <location>
        <begin position="103"/>
        <end position="145"/>
    </location>
</feature>